<dbReference type="Proteomes" id="UP001526166">
    <property type="component" value="Unassembled WGS sequence"/>
</dbReference>
<evidence type="ECO:0000256" key="9">
    <source>
        <dbReference type="SAM" id="MobiDB-lite"/>
    </source>
</evidence>
<evidence type="ECO:0000256" key="7">
    <source>
        <dbReference type="ARBA" id="ARBA00023136"/>
    </source>
</evidence>
<gene>
    <name evidence="12" type="ORF">OE699_03140</name>
</gene>
<keyword evidence="10" id="KW-0812">Transmembrane</keyword>
<comment type="PTM">
    <text evidence="8">Binds 4 heme groups per subunit.</text>
</comment>
<organism evidence="12 13">
    <name type="scientific">Sedimentimonas flavescens</name>
    <dbReference type="NCBI Taxonomy" id="2851012"/>
    <lineage>
        <taxon>Bacteria</taxon>
        <taxon>Pseudomonadati</taxon>
        <taxon>Pseudomonadota</taxon>
        <taxon>Alphaproteobacteria</taxon>
        <taxon>Rhodobacterales</taxon>
        <taxon>Rhodobacter group</taxon>
        <taxon>Sedimentimonas</taxon>
    </lineage>
</organism>
<dbReference type="Pfam" id="PF03264">
    <property type="entry name" value="Cytochrom_NNT"/>
    <property type="match status" value="1"/>
</dbReference>
<comment type="caution">
    <text evidence="12">The sequence shown here is derived from an EMBL/GenBank/DDBJ whole genome shotgun (WGS) entry which is preliminary data.</text>
</comment>
<keyword evidence="10" id="KW-1133">Transmembrane helix</keyword>
<dbReference type="PANTHER" id="PTHR30333:SF1">
    <property type="entry name" value="CYTOCHROME C-TYPE PROTEIN NAPC"/>
    <property type="match status" value="1"/>
</dbReference>
<dbReference type="InterPro" id="IPR005126">
    <property type="entry name" value="NapC/NirT_cyt_c_N"/>
</dbReference>
<feature type="domain" description="NapC/NirT cytochrome c N-terminal" evidence="11">
    <location>
        <begin position="26"/>
        <end position="196"/>
    </location>
</feature>
<reference evidence="12 13" key="1">
    <citation type="submission" date="2022-10" db="EMBL/GenBank/DDBJ databases">
        <title>Sinirhodobacter sp. nov., isolated from ocean surface sediments.</title>
        <authorList>
            <person name="He W."/>
            <person name="Wang L."/>
            <person name="Zhang D.-F."/>
        </authorList>
    </citation>
    <scope>NUCLEOTIDE SEQUENCE [LARGE SCALE GENOMIC DNA]</scope>
    <source>
        <strain evidence="12 13">WL0115</strain>
    </source>
</reference>
<evidence type="ECO:0000256" key="3">
    <source>
        <dbReference type="ARBA" id="ARBA00022617"/>
    </source>
</evidence>
<keyword evidence="6 8" id="KW-0408">Iron</keyword>
<evidence type="ECO:0000256" key="2">
    <source>
        <dbReference type="ARBA" id="ARBA00022448"/>
    </source>
</evidence>
<evidence type="ECO:0000313" key="12">
    <source>
        <dbReference type="EMBL" id="MCV2877837.1"/>
    </source>
</evidence>
<dbReference type="InterPro" id="IPR024717">
    <property type="entry name" value="NapC/NirT/NrfH"/>
</dbReference>
<evidence type="ECO:0000256" key="1">
    <source>
        <dbReference type="ARBA" id="ARBA00004370"/>
    </source>
</evidence>
<evidence type="ECO:0000256" key="8">
    <source>
        <dbReference type="PIRNR" id="PIRNR000013"/>
    </source>
</evidence>
<evidence type="ECO:0000256" key="10">
    <source>
        <dbReference type="SAM" id="Phobius"/>
    </source>
</evidence>
<protein>
    <recommendedName>
        <fullName evidence="8">Cytochrome c-type protein</fullName>
    </recommendedName>
</protein>
<name>A0ABT2ZVR2_9RHOB</name>
<dbReference type="InterPro" id="IPR051174">
    <property type="entry name" value="Cytochrome_c-type_ET"/>
</dbReference>
<keyword evidence="13" id="KW-1185">Reference proteome</keyword>
<sequence length="234" mass="26665">MSNTNPSARPGLIRRMWRFFWSPAGAISLGVLLIVGFLTGILFWGGFHTALEMTNNEKFCTSCHEMRDNAFAEYQGSVHQNNSSGVRATCPDCHVPKDWGPKMIRKIKATKELYGHFVTKSIWTREKFEENRLHLASNEWERMKRSDSKECRNCHSFEFMDFTLQENRAATNHQKALDEGKTCIDCHQGIAHELPAGYLESYREVVKKLEAEGAIPPQTPNNGKDVATNIQQTN</sequence>
<evidence type="ECO:0000256" key="5">
    <source>
        <dbReference type="ARBA" id="ARBA00022982"/>
    </source>
</evidence>
<keyword evidence="7 10" id="KW-0472">Membrane</keyword>
<evidence type="ECO:0000256" key="4">
    <source>
        <dbReference type="ARBA" id="ARBA00022723"/>
    </source>
</evidence>
<feature type="transmembrane region" description="Helical" evidence="10">
    <location>
        <begin position="20"/>
        <end position="44"/>
    </location>
</feature>
<proteinExistence type="predicted"/>
<keyword evidence="4 8" id="KW-0479">Metal-binding</keyword>
<dbReference type="PANTHER" id="PTHR30333">
    <property type="entry name" value="CYTOCHROME C-TYPE PROTEIN"/>
    <property type="match status" value="1"/>
</dbReference>
<keyword evidence="2 8" id="KW-0813">Transport</keyword>
<evidence type="ECO:0000259" key="11">
    <source>
        <dbReference type="Pfam" id="PF03264"/>
    </source>
</evidence>
<dbReference type="PIRSF" id="PIRSF000013">
    <property type="entry name" value="4_hem_cytochrm_NapC"/>
    <property type="match status" value="1"/>
</dbReference>
<keyword evidence="5 8" id="KW-0249">Electron transport</keyword>
<dbReference type="RefSeq" id="WP_218629395.1">
    <property type="nucleotide sequence ID" value="NZ_JAHVAI010000002.1"/>
</dbReference>
<accession>A0ABT2ZVR2</accession>
<keyword evidence="3 8" id="KW-0349">Heme</keyword>
<evidence type="ECO:0000313" key="13">
    <source>
        <dbReference type="Proteomes" id="UP001526166"/>
    </source>
</evidence>
<evidence type="ECO:0000256" key="6">
    <source>
        <dbReference type="ARBA" id="ARBA00023004"/>
    </source>
</evidence>
<comment type="subcellular location">
    <subcellularLocation>
        <location evidence="1">Membrane</location>
    </subcellularLocation>
</comment>
<dbReference type="EMBL" id="JAOWKW010000002">
    <property type="protein sequence ID" value="MCV2877837.1"/>
    <property type="molecule type" value="Genomic_DNA"/>
</dbReference>
<feature type="region of interest" description="Disordered" evidence="9">
    <location>
        <begin position="213"/>
        <end position="234"/>
    </location>
</feature>